<feature type="compositionally biased region" description="Low complexity" evidence="5">
    <location>
        <begin position="217"/>
        <end position="239"/>
    </location>
</feature>
<dbReference type="GO" id="GO:0006513">
    <property type="term" value="P:protein monoubiquitination"/>
    <property type="evidence" value="ECO:0007669"/>
    <property type="project" value="InterPro"/>
</dbReference>
<feature type="compositionally biased region" description="Polar residues" evidence="5">
    <location>
        <begin position="102"/>
        <end position="112"/>
    </location>
</feature>
<evidence type="ECO:0000259" key="6">
    <source>
        <dbReference type="PROSITE" id="PS50158"/>
    </source>
</evidence>
<organism evidence="7 8">
    <name type="scientific">Cyclospora cayetanensis</name>
    <dbReference type="NCBI Taxonomy" id="88456"/>
    <lineage>
        <taxon>Eukaryota</taxon>
        <taxon>Sar</taxon>
        <taxon>Alveolata</taxon>
        <taxon>Apicomplexa</taxon>
        <taxon>Conoidasida</taxon>
        <taxon>Coccidia</taxon>
        <taxon>Eucoccidiorida</taxon>
        <taxon>Eimeriorina</taxon>
        <taxon>Eimeriidae</taxon>
        <taxon>Cyclospora</taxon>
    </lineage>
</organism>
<feature type="region of interest" description="Disordered" evidence="5">
    <location>
        <begin position="511"/>
        <end position="553"/>
    </location>
</feature>
<dbReference type="Gene3D" id="3.30.40.10">
    <property type="entry name" value="Zinc/RING finger domain, C3HC4 (zinc finger)"/>
    <property type="match status" value="1"/>
</dbReference>
<dbReference type="InterPro" id="IPR039577">
    <property type="entry name" value="Rad18"/>
</dbReference>
<dbReference type="SUPFAM" id="SSF57756">
    <property type="entry name" value="Retrovirus zinc finger-like domains"/>
    <property type="match status" value="1"/>
</dbReference>
<dbReference type="OrthoDB" id="106784at2759"/>
<keyword evidence="3" id="KW-0862">Zinc</keyword>
<dbReference type="GO" id="GO:0003697">
    <property type="term" value="F:single-stranded DNA binding"/>
    <property type="evidence" value="ECO:0007669"/>
    <property type="project" value="InterPro"/>
</dbReference>
<dbReference type="SUPFAM" id="SSF57850">
    <property type="entry name" value="RING/U-box"/>
    <property type="match status" value="1"/>
</dbReference>
<dbReference type="GO" id="GO:0006301">
    <property type="term" value="P:DNA damage tolerance"/>
    <property type="evidence" value="ECO:0007669"/>
    <property type="project" value="InterPro"/>
</dbReference>
<dbReference type="AlphaFoldDB" id="A0A6P6S100"/>
<protein>
    <submittedName>
        <fullName evidence="8">Uncharacterized RING finger protein P8B7.15c</fullName>
    </submittedName>
</protein>
<keyword evidence="7" id="KW-1185">Reference proteome</keyword>
<evidence type="ECO:0000256" key="5">
    <source>
        <dbReference type="SAM" id="MobiDB-lite"/>
    </source>
</evidence>
<dbReference type="GO" id="GO:0008270">
    <property type="term" value="F:zinc ion binding"/>
    <property type="evidence" value="ECO:0007669"/>
    <property type="project" value="UniProtKB-KW"/>
</dbReference>
<evidence type="ECO:0000313" key="8">
    <source>
        <dbReference type="RefSeq" id="XP_026193793.1"/>
    </source>
</evidence>
<dbReference type="InterPro" id="IPR001878">
    <property type="entry name" value="Znf_CCHC"/>
</dbReference>
<evidence type="ECO:0000256" key="3">
    <source>
        <dbReference type="ARBA" id="ARBA00022833"/>
    </source>
</evidence>
<dbReference type="InterPro" id="IPR036875">
    <property type="entry name" value="Znf_CCHC_sf"/>
</dbReference>
<dbReference type="InterPro" id="IPR025829">
    <property type="entry name" value="Zn_knuckle_CX2CX3GHX4C"/>
</dbReference>
<evidence type="ECO:0000256" key="2">
    <source>
        <dbReference type="ARBA" id="ARBA00022771"/>
    </source>
</evidence>
<dbReference type="RefSeq" id="XP_026193793.1">
    <property type="nucleotide sequence ID" value="XM_026338008.1"/>
</dbReference>
<gene>
    <name evidence="8" type="primary">LOC34622893</name>
</gene>
<dbReference type="PROSITE" id="PS50158">
    <property type="entry name" value="ZF_CCHC"/>
    <property type="match status" value="1"/>
</dbReference>
<keyword evidence="2 4" id="KW-0863">Zinc-finger</keyword>
<evidence type="ECO:0000256" key="1">
    <source>
        <dbReference type="ARBA" id="ARBA00022723"/>
    </source>
</evidence>
<feature type="compositionally biased region" description="Polar residues" evidence="5">
    <location>
        <begin position="439"/>
        <end position="450"/>
    </location>
</feature>
<dbReference type="Pfam" id="PF13696">
    <property type="entry name" value="zf-CCHC_2"/>
    <property type="match status" value="1"/>
</dbReference>
<keyword evidence="1" id="KW-0479">Metal-binding</keyword>
<dbReference type="Proteomes" id="UP000515125">
    <property type="component" value="Unplaced"/>
</dbReference>
<name>A0A6P6S100_9EIME</name>
<feature type="region of interest" description="Disordered" evidence="5">
    <location>
        <begin position="439"/>
        <end position="473"/>
    </location>
</feature>
<dbReference type="InterPro" id="IPR013083">
    <property type="entry name" value="Znf_RING/FYVE/PHD"/>
</dbReference>
<evidence type="ECO:0000313" key="7">
    <source>
        <dbReference type="Proteomes" id="UP000515125"/>
    </source>
</evidence>
<proteinExistence type="predicted"/>
<reference evidence="8" key="1">
    <citation type="submission" date="2025-08" db="UniProtKB">
        <authorList>
            <consortium name="RefSeq"/>
        </authorList>
    </citation>
    <scope>IDENTIFICATION</scope>
</reference>
<dbReference type="Gene3D" id="4.10.60.10">
    <property type="entry name" value="Zinc finger, CCHC-type"/>
    <property type="match status" value="1"/>
</dbReference>
<feature type="region of interest" description="Disordered" evidence="5">
    <location>
        <begin position="205"/>
        <end position="239"/>
    </location>
</feature>
<dbReference type="PANTHER" id="PTHR14134">
    <property type="entry name" value="E3 UBIQUITIN-PROTEIN LIGASE RAD18"/>
    <property type="match status" value="1"/>
</dbReference>
<feature type="region of interest" description="Disordered" evidence="5">
    <location>
        <begin position="98"/>
        <end position="130"/>
    </location>
</feature>
<sequence length="632" mass="65744">MSITTDSSTLRWRLRGSSTGTAPVGLTLPVSCGELRAHLKLQMGVAALPAIDLLLSLEESPDEVLADSMLLHQPLCILVQRKPAAAAAAAQREAEAKYQQHMLDQQQAVSSSEQRDEAPTGVVPSAAGSSGAGASLVAAANSTSMPYLGSEDATPGAAAAATDEERLLLQAVLDVHDTRKGFLRGESSSANSRTQGSHNLMWLRPQEEGGPATSFPSAYRSHSSSSSGAAAAAARQHQQQVYQQQQQHYAAAATAVPPDYICHMCGEMGHHIKNCPKSADAKQQKKIRPATGLPSSFLKDIDPSEIHKHQEVYIKKDGSFAILKTGTIGGLSVLGSSLDVRIQRHVGGASHLKCGCCGALFRAPTLTPCCGETFCRSCIILYMQQHPAAAASSSSSGAGGGLSGLCPGCNTAIAAADLAANTVLQQSVDTVTCTNTPRWPWQQHSHQQQDVAAPSASAGVFTKSESPQPGSLADLLSRRRPLATSTQDAPEAAPAAAGTAEVSEVLVKVKAEHSDPSQPVDASAPTATQAPSMPPTATEAPLPAPEEANDQGHTAAADAAVVPVIAVTAESATVKEAASSNGGEEETLPDIRDLLHFNIPVEQIVEQHRIAASQIRAYREKRKAAVALGAGC</sequence>
<accession>A0A6P6S100</accession>
<dbReference type="GeneID" id="34622893"/>
<feature type="compositionally biased region" description="Low complexity" evidence="5">
    <location>
        <begin position="121"/>
        <end position="130"/>
    </location>
</feature>
<dbReference type="GO" id="GO:0061630">
    <property type="term" value="F:ubiquitin protein ligase activity"/>
    <property type="evidence" value="ECO:0007669"/>
    <property type="project" value="InterPro"/>
</dbReference>
<evidence type="ECO:0000256" key="4">
    <source>
        <dbReference type="PROSITE-ProRule" id="PRU00047"/>
    </source>
</evidence>
<feature type="domain" description="CCHC-type" evidence="6">
    <location>
        <begin position="262"/>
        <end position="277"/>
    </location>
</feature>